<evidence type="ECO:0000313" key="5">
    <source>
        <dbReference type="EMBL" id="PRQ41128.1"/>
    </source>
</evidence>
<feature type="repeat" description="ARM" evidence="2">
    <location>
        <begin position="466"/>
        <end position="497"/>
    </location>
</feature>
<organism evidence="5 6">
    <name type="scientific">Rosa chinensis</name>
    <name type="common">China rose</name>
    <dbReference type="NCBI Taxonomy" id="74649"/>
    <lineage>
        <taxon>Eukaryota</taxon>
        <taxon>Viridiplantae</taxon>
        <taxon>Streptophyta</taxon>
        <taxon>Embryophyta</taxon>
        <taxon>Tracheophyta</taxon>
        <taxon>Spermatophyta</taxon>
        <taxon>Magnoliopsida</taxon>
        <taxon>eudicotyledons</taxon>
        <taxon>Gunneridae</taxon>
        <taxon>Pentapetalae</taxon>
        <taxon>rosids</taxon>
        <taxon>fabids</taxon>
        <taxon>Rosales</taxon>
        <taxon>Rosaceae</taxon>
        <taxon>Rosoideae</taxon>
        <taxon>Rosoideae incertae sedis</taxon>
        <taxon>Rosa</taxon>
    </lineage>
</organism>
<dbReference type="AlphaFoldDB" id="A0A2P6R3Z3"/>
<evidence type="ECO:0000256" key="2">
    <source>
        <dbReference type="PROSITE-ProRule" id="PRU00259"/>
    </source>
</evidence>
<evidence type="ECO:0000256" key="1">
    <source>
        <dbReference type="ARBA" id="ARBA00022737"/>
    </source>
</evidence>
<feature type="signal peptide" evidence="4">
    <location>
        <begin position="1"/>
        <end position="24"/>
    </location>
</feature>
<dbReference type="PANTHER" id="PTHR47451">
    <property type="entry name" value="ARM REPEAT SUPERFAMILY PROTEIN"/>
    <property type="match status" value="1"/>
</dbReference>
<name>A0A2P6R3Z3_ROSCH</name>
<dbReference type="Gramene" id="PRQ41128">
    <property type="protein sequence ID" value="PRQ41128"/>
    <property type="gene ID" value="RchiOBHm_Chr4g0443581"/>
</dbReference>
<feature type="compositionally biased region" description="Basic and acidic residues" evidence="3">
    <location>
        <begin position="78"/>
        <end position="92"/>
    </location>
</feature>
<dbReference type="PANTHER" id="PTHR47451:SF1">
    <property type="entry name" value="ARM REPEAT SUPERFAMILY PROTEIN"/>
    <property type="match status" value="1"/>
</dbReference>
<dbReference type="InterPro" id="IPR000225">
    <property type="entry name" value="Armadillo"/>
</dbReference>
<dbReference type="STRING" id="74649.A0A2P6R3Z3"/>
<dbReference type="InterPro" id="IPR016024">
    <property type="entry name" value="ARM-type_fold"/>
</dbReference>
<dbReference type="PROSITE" id="PS50176">
    <property type="entry name" value="ARM_REPEAT"/>
    <property type="match status" value="4"/>
</dbReference>
<dbReference type="InterPro" id="IPR011989">
    <property type="entry name" value="ARM-like"/>
</dbReference>
<feature type="chain" id="PRO_5015153004" description="Aminoacyltransferase, E1 ubiquitin-activating enzyme" evidence="4">
    <location>
        <begin position="25"/>
        <end position="866"/>
    </location>
</feature>
<proteinExistence type="predicted"/>
<gene>
    <name evidence="5" type="ORF">RchiOBHm_Chr4g0443581</name>
</gene>
<dbReference type="Pfam" id="PF00514">
    <property type="entry name" value="Arm"/>
    <property type="match status" value="2"/>
</dbReference>
<dbReference type="OMA" id="QSICTLW"/>
<feature type="repeat" description="ARM" evidence="2">
    <location>
        <begin position="792"/>
        <end position="834"/>
    </location>
</feature>
<dbReference type="EMBL" id="PDCK01000042">
    <property type="protein sequence ID" value="PRQ41128.1"/>
    <property type="molecule type" value="Genomic_DNA"/>
</dbReference>
<dbReference type="SUPFAM" id="SSF48371">
    <property type="entry name" value="ARM repeat"/>
    <property type="match status" value="2"/>
</dbReference>
<feature type="repeat" description="ARM" evidence="2">
    <location>
        <begin position="234"/>
        <end position="276"/>
    </location>
</feature>
<dbReference type="Gene3D" id="1.25.10.10">
    <property type="entry name" value="Leucine-rich Repeat Variant"/>
    <property type="match status" value="3"/>
</dbReference>
<keyword evidence="6" id="KW-1185">Reference proteome</keyword>
<feature type="repeat" description="ARM" evidence="2">
    <location>
        <begin position="191"/>
        <end position="235"/>
    </location>
</feature>
<dbReference type="SMART" id="SM00185">
    <property type="entry name" value="ARM"/>
    <property type="match status" value="9"/>
</dbReference>
<comment type="caution">
    <text evidence="5">The sequence shown here is derived from an EMBL/GenBank/DDBJ whole genome shotgun (WGS) entry which is preliminary data.</text>
</comment>
<evidence type="ECO:0000256" key="4">
    <source>
        <dbReference type="SAM" id="SignalP"/>
    </source>
</evidence>
<dbReference type="Proteomes" id="UP000238479">
    <property type="component" value="Chromosome 4"/>
</dbReference>
<feature type="region of interest" description="Disordered" evidence="3">
    <location>
        <begin position="71"/>
        <end position="102"/>
    </location>
</feature>
<evidence type="ECO:0008006" key="7">
    <source>
        <dbReference type="Google" id="ProtNLM"/>
    </source>
</evidence>
<keyword evidence="1" id="KW-0677">Repeat</keyword>
<protein>
    <recommendedName>
        <fullName evidence="7">Aminoacyltransferase, E1 ubiquitin-activating enzyme</fullName>
    </recommendedName>
</protein>
<accession>A0A2P6R3Z3</accession>
<sequence>MWAPTLQAPFTLKLPHLLLQPCLTSNTTLLVPITATQTSRPRRRRPRLSFFRAHFQTLKPKSRPHRTFLTRVTSDDGDAGHHTHTGMEERETSPSPSSSGPNVGDGYVALFIRMLGLDHDSLDREQAIVALWKYSLGGKKYIDAIMQFPDCIHLILNLLRSESSSTSEAAAGLLRSVALVNSYRDLVANSGAIEEITGLLTRASTTSEVKEQAICTLWNLSVDEKFRMKIANSDLLPLLVKSLDDEDVKVKEAAGGVLANLALSEFNHGIMVEAGVIPQLAKLLRTDIEGSKVIKKEARNALLELCKDRYHRITILEEGLVPVPMIGAAAYKSFRPGLYSWPTLPDGTQIEQTSKTPSRFGASELLLGLHVDDKKANIEEAKMNAVVGRTQQQFLARIGAIEMDDEKKQSELATGQQLTLLPWVDGVARLVLILGLEDESAIVRAAESIADASINEHMRIAFKEAGAVKLLVQLLNSKNDAVRLAATQALERLSVSNVVCQIIEAEGALDPLVNILKNPEIPEILMEKTLDTLGRILDPSKEMKSKFYDGPVNGSEKGSDAARGPYGSKGITRDVGHTPILKTNPREAVLDSGVITRLLEILKTPTPRLQRKAASILEFCTVIDPSMDTITSADIESGLDVVFQQKALEDMESEVDYQQPGKHVLEVEEAGLVISAASRLLTKLLDSKKFCQKIDSAHFTKLLCNILKSDIPLRNKDWVAGCLVKLGSLSGPRLNVDDPINMEVTLHETIPRLMEQLKTSFSPQSKEAAVIELNRIISEGVVDSTRAVAAEGGIFPLVKLIEEGSERAVEACLAILYNLSMDSENHSAILAAGAVPVLRRIILSERPQWRRALHLLRTLPTLEGTA</sequence>
<feature type="region of interest" description="Disordered" evidence="3">
    <location>
        <begin position="547"/>
        <end position="579"/>
    </location>
</feature>
<reference evidence="5 6" key="1">
    <citation type="journal article" date="2018" name="Nat. Genet.">
        <title>The Rosa genome provides new insights in the design of modern roses.</title>
        <authorList>
            <person name="Bendahmane M."/>
        </authorList>
    </citation>
    <scope>NUCLEOTIDE SEQUENCE [LARGE SCALE GENOMIC DNA]</scope>
    <source>
        <strain evidence="6">cv. Old Blush</strain>
    </source>
</reference>
<evidence type="ECO:0000313" key="6">
    <source>
        <dbReference type="Proteomes" id="UP000238479"/>
    </source>
</evidence>
<keyword evidence="4" id="KW-0732">Signal</keyword>
<evidence type="ECO:0000256" key="3">
    <source>
        <dbReference type="SAM" id="MobiDB-lite"/>
    </source>
</evidence>